<reference evidence="1 2" key="1">
    <citation type="submission" date="2013-10" db="EMBL/GenBank/DDBJ databases">
        <title>Whole Genome Shotgun Sequence of Pseudomonas taiwanensis SJ9.</title>
        <authorList>
            <person name="Hong S.-J."/>
            <person name="Shin J.-H."/>
        </authorList>
    </citation>
    <scope>NUCLEOTIDE SEQUENCE [LARGE SCALE GENOMIC DNA]</scope>
    <source>
        <strain evidence="1 2">SJ9</strain>
    </source>
</reference>
<dbReference type="EMBL" id="AXUP01000174">
    <property type="protein sequence ID" value="ESW39064.1"/>
    <property type="molecule type" value="Genomic_DNA"/>
</dbReference>
<dbReference type="Proteomes" id="UP000018511">
    <property type="component" value="Unassembled WGS sequence"/>
</dbReference>
<comment type="caution">
    <text evidence="1">The sequence shown here is derived from an EMBL/GenBank/DDBJ whole genome shotgun (WGS) entry which is preliminary data.</text>
</comment>
<protein>
    <submittedName>
        <fullName evidence="1">Uncharacterized protein</fullName>
    </submittedName>
</protein>
<proteinExistence type="predicted"/>
<evidence type="ECO:0000313" key="1">
    <source>
        <dbReference type="EMBL" id="ESW39064.1"/>
    </source>
</evidence>
<dbReference type="AlphaFoldDB" id="V7D9T0"/>
<accession>V7D9T0</accession>
<evidence type="ECO:0000313" key="2">
    <source>
        <dbReference type="Proteomes" id="UP000018511"/>
    </source>
</evidence>
<sequence>MSNEGSDAMLAWRNRFLQNGTLCEDRYHEAWQDAEQLERSRLISVEQWIGLTKLANRALHAGEDAPSL</sequence>
<name>V7D9T0_9PSED</name>
<gene>
    <name evidence="1" type="ORF">O164_14140</name>
</gene>
<organism evidence="1 2">
    <name type="scientific">Pseudomonas taiwanensis SJ9</name>
    <dbReference type="NCBI Taxonomy" id="1388762"/>
    <lineage>
        <taxon>Bacteria</taxon>
        <taxon>Pseudomonadati</taxon>
        <taxon>Pseudomonadota</taxon>
        <taxon>Gammaproteobacteria</taxon>
        <taxon>Pseudomonadales</taxon>
        <taxon>Pseudomonadaceae</taxon>
        <taxon>Pseudomonas</taxon>
    </lineage>
</organism>